<keyword evidence="2" id="KW-1185">Reference proteome</keyword>
<organism evidence="1 2">
    <name type="scientific">Streptococcus troglodytae</name>
    <dbReference type="NCBI Taxonomy" id="1111760"/>
    <lineage>
        <taxon>Bacteria</taxon>
        <taxon>Bacillati</taxon>
        <taxon>Bacillota</taxon>
        <taxon>Bacilli</taxon>
        <taxon>Lactobacillales</taxon>
        <taxon>Streptococcaceae</taxon>
        <taxon>Streptococcus</taxon>
    </lineage>
</organism>
<evidence type="ECO:0000313" key="1">
    <source>
        <dbReference type="EMBL" id="BAQ25025.1"/>
    </source>
</evidence>
<evidence type="ECO:0000313" key="2">
    <source>
        <dbReference type="Proteomes" id="UP000217758"/>
    </source>
</evidence>
<dbReference type="AlphaFoldDB" id="A0A1L7LLB6"/>
<reference evidence="1 2" key="1">
    <citation type="journal article" date="2016" name="Microbiol. Immunol.">
        <title>Complete genome sequence of Streptococcus troglodytae TKU31 isolated from the oral cavity of a chimpanzee (Pan troglodytes).</title>
        <authorList>
            <person name="Okamoto M."/>
            <person name="Naito M."/>
            <person name="Miyanohara M."/>
            <person name="Imai S."/>
            <person name="Nomura Y."/>
            <person name="Saito W."/>
            <person name="Momoi Y."/>
            <person name="Takada K."/>
            <person name="Miyabe-Nishiwaki T."/>
            <person name="Tomonaga M."/>
            <person name="Hanada N."/>
        </authorList>
    </citation>
    <scope>NUCLEOTIDE SEQUENCE [LARGE SCALE GENOMIC DNA]</scope>
    <source>
        <strain evidence="2">TKU 31</strain>
    </source>
</reference>
<dbReference type="KEGG" id="strg:SRT_17640"/>
<dbReference type="Proteomes" id="UP000217758">
    <property type="component" value="Chromosome"/>
</dbReference>
<sequence length="43" mass="4598">MEYNVTEELTKAGVDLATLAIKGTATRVTSKIQSIKDVKDSAT</sequence>
<protein>
    <submittedName>
        <fullName evidence="1">Uncharacterized protein</fullName>
    </submittedName>
</protein>
<gene>
    <name evidence="1" type="ORF">SRT_17640</name>
</gene>
<name>A0A1L7LLB6_9STRE</name>
<accession>A0A1L7LLB6</accession>
<dbReference type="EMBL" id="AP014612">
    <property type="protein sequence ID" value="BAQ25025.1"/>
    <property type="molecule type" value="Genomic_DNA"/>
</dbReference>
<proteinExistence type="predicted"/>